<feature type="region of interest" description="Disordered" evidence="1">
    <location>
        <begin position="1"/>
        <end position="42"/>
    </location>
</feature>
<feature type="compositionally biased region" description="Basic and acidic residues" evidence="1">
    <location>
        <begin position="1"/>
        <end position="32"/>
    </location>
</feature>
<organism evidence="2 3">
    <name type="scientific">Durusdinium trenchii</name>
    <dbReference type="NCBI Taxonomy" id="1381693"/>
    <lineage>
        <taxon>Eukaryota</taxon>
        <taxon>Sar</taxon>
        <taxon>Alveolata</taxon>
        <taxon>Dinophyceae</taxon>
        <taxon>Suessiales</taxon>
        <taxon>Symbiodiniaceae</taxon>
        <taxon>Durusdinium</taxon>
    </lineage>
</organism>
<evidence type="ECO:0000313" key="2">
    <source>
        <dbReference type="EMBL" id="CAK9018107.1"/>
    </source>
</evidence>
<sequence length="440" mass="48715">MEGKLSKRARPEKEEEMNVKQRKLDSWCRPRSETPAAVATPSRAGSWMLEELPDAASLRLKGTMRMDVRSKRKEEVVVIPDSDEERETVPKRSTKGILRVSAGRAAAVAGIHCYADVGEVFLELLYQDQPELLLADAQLAGVEVVSPQLERARLVEKSGEATGLEAALKAAQEAQNVEAAEGARSQLRDLVAKAKADGRITAEEAAELQQTLELEVNLDFGARHEDSAIERYEKKVGSKVYGQQQRVFLPMPVDGPQFAVCQAFPPPFISAVRPREEKPKEDQGARPLFFLTGYVDGLVDVQRDSPAPGAAATPLSTSHADETLVVEVKHRMGRIKDPPNIYDVVQLCSYCRALGCLRGDLVQCLRGKRDGEQLHVTRIDFSEGSPDRVGFDRHVLPNLYATCHAVYAAREDTAWRVKLLQAPPEERRQIVGQLCPHLDN</sequence>
<name>A0ABP0JUP2_9DINO</name>
<protein>
    <recommendedName>
        <fullName evidence="4">Inositol-pentakisphosphate 2-kinase</fullName>
    </recommendedName>
</protein>
<reference evidence="2 3" key="1">
    <citation type="submission" date="2024-02" db="EMBL/GenBank/DDBJ databases">
        <authorList>
            <person name="Chen Y."/>
            <person name="Shah S."/>
            <person name="Dougan E. K."/>
            <person name="Thang M."/>
            <person name="Chan C."/>
        </authorList>
    </citation>
    <scope>NUCLEOTIDE SEQUENCE [LARGE SCALE GENOMIC DNA]</scope>
</reference>
<keyword evidence="3" id="KW-1185">Reference proteome</keyword>
<dbReference type="Proteomes" id="UP001642464">
    <property type="component" value="Unassembled WGS sequence"/>
</dbReference>
<evidence type="ECO:0000256" key="1">
    <source>
        <dbReference type="SAM" id="MobiDB-lite"/>
    </source>
</evidence>
<evidence type="ECO:0008006" key="4">
    <source>
        <dbReference type="Google" id="ProtNLM"/>
    </source>
</evidence>
<dbReference type="EMBL" id="CAXAMM010008668">
    <property type="protein sequence ID" value="CAK9018107.1"/>
    <property type="molecule type" value="Genomic_DNA"/>
</dbReference>
<accession>A0ABP0JUP2</accession>
<gene>
    <name evidence="2" type="ORF">SCF082_LOCUS13933</name>
</gene>
<proteinExistence type="predicted"/>
<comment type="caution">
    <text evidence="2">The sequence shown here is derived from an EMBL/GenBank/DDBJ whole genome shotgun (WGS) entry which is preliminary data.</text>
</comment>
<evidence type="ECO:0000313" key="3">
    <source>
        <dbReference type="Proteomes" id="UP001642464"/>
    </source>
</evidence>